<proteinExistence type="predicted"/>
<keyword evidence="1" id="KW-0732">Signal</keyword>
<sequence>MRKIAKYVAVGALVTPLVIGSAGLASAHDGPDHDGHGYTGPAYGKAQNWANANGGRTTVTYSGFTPDGKAYFVTATKKAGPTGAYGSATGSHS</sequence>
<name>A0ABU6C7U3_9ACTN</name>
<comment type="caution">
    <text evidence="2">The sequence shown here is derived from an EMBL/GenBank/DDBJ whole genome shotgun (WGS) entry which is preliminary data.</text>
</comment>
<dbReference type="EMBL" id="JAOZYB010000065">
    <property type="protein sequence ID" value="MEB3960788.1"/>
    <property type="molecule type" value="Genomic_DNA"/>
</dbReference>
<dbReference type="Proteomes" id="UP001352223">
    <property type="component" value="Unassembled WGS sequence"/>
</dbReference>
<feature type="chain" id="PRO_5045254416" evidence="1">
    <location>
        <begin position="28"/>
        <end position="93"/>
    </location>
</feature>
<feature type="signal peptide" evidence="1">
    <location>
        <begin position="1"/>
        <end position="27"/>
    </location>
</feature>
<evidence type="ECO:0000313" key="2">
    <source>
        <dbReference type="EMBL" id="MEB3960788.1"/>
    </source>
</evidence>
<accession>A0ABU6C7U3</accession>
<keyword evidence="3" id="KW-1185">Reference proteome</keyword>
<evidence type="ECO:0000256" key="1">
    <source>
        <dbReference type="SAM" id="SignalP"/>
    </source>
</evidence>
<evidence type="ECO:0000313" key="3">
    <source>
        <dbReference type="Proteomes" id="UP001352223"/>
    </source>
</evidence>
<protein>
    <submittedName>
        <fullName evidence="2">Uncharacterized protein</fullName>
    </submittedName>
</protein>
<organism evidence="2 3">
    <name type="scientific">Streptomyces kunmingensis</name>
    <dbReference type="NCBI Taxonomy" id="68225"/>
    <lineage>
        <taxon>Bacteria</taxon>
        <taxon>Bacillati</taxon>
        <taxon>Actinomycetota</taxon>
        <taxon>Actinomycetes</taxon>
        <taxon>Kitasatosporales</taxon>
        <taxon>Streptomycetaceae</taxon>
        <taxon>Streptomyces</taxon>
    </lineage>
</organism>
<gene>
    <name evidence="2" type="ORF">OKJ48_11115</name>
</gene>
<reference evidence="2 3" key="1">
    <citation type="submission" date="2022-10" db="EMBL/GenBank/DDBJ databases">
        <authorList>
            <person name="Xie J."/>
            <person name="Shen N."/>
        </authorList>
    </citation>
    <scope>NUCLEOTIDE SEQUENCE [LARGE SCALE GENOMIC DNA]</scope>
    <source>
        <strain evidence="2 3">DSM 41681</strain>
    </source>
</reference>
<dbReference type="RefSeq" id="WP_324767943.1">
    <property type="nucleotide sequence ID" value="NZ_BAAATS010000005.1"/>
</dbReference>